<dbReference type="AlphaFoldDB" id="A0A7S4D0B0"/>
<name>A0A7S4D0B0_9EUGL</name>
<proteinExistence type="predicted"/>
<gene>
    <name evidence="1" type="ORF">EGYM00163_LOCUS23220</name>
</gene>
<sequence>MSCSIHGKVRRFDYLEEFAPGMFKCKVGFECKGGSGTPAAFPTGPTPMLGAPGLDPNTSVTCHLHGKPRKANVCTQVATGLWECTPATRCKGAATAQARYSPYGTPQAPAAAVPAVQPAGGALGYTNEQLAQLGATLASFAQAGGLGALGVQMPVPQMAMQVMPTVAAPAPQTCIPVGGGAASGEMATCAIHGKQRLMNYLQECTPGVPGMYRCRDDTQCKAPGAAAPAGAAPLDGAVAGPPETAVCAIHGRKRLVTYMIKDETTGLWQCKPGFECKMGGPGGAAPAATS</sequence>
<organism evidence="1">
    <name type="scientific">Eutreptiella gymnastica</name>
    <dbReference type="NCBI Taxonomy" id="73025"/>
    <lineage>
        <taxon>Eukaryota</taxon>
        <taxon>Discoba</taxon>
        <taxon>Euglenozoa</taxon>
        <taxon>Euglenida</taxon>
        <taxon>Spirocuta</taxon>
        <taxon>Euglenophyceae</taxon>
        <taxon>Eutreptiales</taxon>
        <taxon>Eutreptiaceae</taxon>
        <taxon>Eutreptiella</taxon>
    </lineage>
</organism>
<reference evidence="1" key="1">
    <citation type="submission" date="2021-01" db="EMBL/GenBank/DDBJ databases">
        <authorList>
            <person name="Corre E."/>
            <person name="Pelletier E."/>
            <person name="Niang G."/>
            <person name="Scheremetjew M."/>
            <person name="Finn R."/>
            <person name="Kale V."/>
            <person name="Holt S."/>
            <person name="Cochrane G."/>
            <person name="Meng A."/>
            <person name="Brown T."/>
            <person name="Cohen L."/>
        </authorList>
    </citation>
    <scope>NUCLEOTIDE SEQUENCE</scope>
    <source>
        <strain evidence="1">CCMP1594</strain>
    </source>
</reference>
<dbReference type="EMBL" id="HBJA01065876">
    <property type="protein sequence ID" value="CAE0812070.1"/>
    <property type="molecule type" value="Transcribed_RNA"/>
</dbReference>
<protein>
    <submittedName>
        <fullName evidence="1">Uncharacterized protein</fullName>
    </submittedName>
</protein>
<accession>A0A7S4D0B0</accession>
<evidence type="ECO:0000313" key="1">
    <source>
        <dbReference type="EMBL" id="CAE0812070.1"/>
    </source>
</evidence>